<evidence type="ECO:0000313" key="3">
    <source>
        <dbReference type="Proteomes" id="UP000564677"/>
    </source>
</evidence>
<feature type="transmembrane region" description="Helical" evidence="1">
    <location>
        <begin position="12"/>
        <end position="31"/>
    </location>
</feature>
<comment type="caution">
    <text evidence="2">The sequence shown here is derived from an EMBL/GenBank/DDBJ whole genome shotgun (WGS) entry which is preliminary data.</text>
</comment>
<proteinExistence type="predicted"/>
<sequence>MHWLDLVHRWTGGVLGLVLAIMGLTGAILVHEESWLALTLPHAVDVRVADEGAIAETTARLMAAEPAVQSIVYADDRFGLHQLRLAKGAGAYADQAGNVVTRWDSQWSRPELWLFDLHHHLFTGDVGETVIGIAGLAAILFVITGTILWWRTRRTFRFRLWPKRLSRPMIVMQHRDLGIVVAPLLLLSAVTGTMMIFKPFAAILTAPFSSPAADAAAMKPPRTKSGPLAAHPDWRAIVAAAHARFPDAQIRILSLPRKAGDPILVRMRRAGEWLPNGRSNIWFDAADGHVLGSIDALALPRGAQIFNGAYPVHAAKVGGLFYRLLLTVSGLAMLLLGSLAVWSFWFKRPGMKGRRP</sequence>
<dbReference type="AlphaFoldDB" id="A0A7X5UYE3"/>
<feature type="transmembrane region" description="Helical" evidence="1">
    <location>
        <begin position="320"/>
        <end position="346"/>
    </location>
</feature>
<name>A0A7X5UYE3_9SPHN</name>
<keyword evidence="1" id="KW-0472">Membrane</keyword>
<keyword evidence="1" id="KW-1133">Transmembrane helix</keyword>
<dbReference type="Proteomes" id="UP000564677">
    <property type="component" value="Unassembled WGS sequence"/>
</dbReference>
<dbReference type="PANTHER" id="PTHR34219:SF3">
    <property type="entry name" value="BLL7967 PROTEIN"/>
    <property type="match status" value="1"/>
</dbReference>
<dbReference type="Pfam" id="PF03929">
    <property type="entry name" value="PepSY_TM"/>
    <property type="match status" value="1"/>
</dbReference>
<feature type="transmembrane region" description="Helical" evidence="1">
    <location>
        <begin position="177"/>
        <end position="197"/>
    </location>
</feature>
<dbReference type="InterPro" id="IPR005625">
    <property type="entry name" value="PepSY-ass_TM"/>
</dbReference>
<dbReference type="PANTHER" id="PTHR34219">
    <property type="entry name" value="IRON-REGULATED INNER MEMBRANE PROTEIN-RELATED"/>
    <property type="match status" value="1"/>
</dbReference>
<evidence type="ECO:0000256" key="1">
    <source>
        <dbReference type="SAM" id="Phobius"/>
    </source>
</evidence>
<protein>
    <submittedName>
        <fullName evidence="2">Putative iron-regulated membrane protein</fullName>
    </submittedName>
</protein>
<gene>
    <name evidence="2" type="ORF">FHR20_001420</name>
</gene>
<dbReference type="RefSeq" id="WP_167298831.1">
    <property type="nucleotide sequence ID" value="NZ_JAASQV010000001.1"/>
</dbReference>
<reference evidence="2 3" key="1">
    <citation type="submission" date="2020-03" db="EMBL/GenBank/DDBJ databases">
        <title>Genomic Encyclopedia of Type Strains, Phase IV (KMG-IV): sequencing the most valuable type-strain genomes for metagenomic binning, comparative biology and taxonomic classification.</title>
        <authorList>
            <person name="Goeker M."/>
        </authorList>
    </citation>
    <scope>NUCLEOTIDE SEQUENCE [LARGE SCALE GENOMIC DNA]</scope>
    <source>
        <strain evidence="2 3">DSM 4733</strain>
    </source>
</reference>
<keyword evidence="1" id="KW-0812">Transmembrane</keyword>
<accession>A0A7X5UYE3</accession>
<keyword evidence="3" id="KW-1185">Reference proteome</keyword>
<dbReference type="EMBL" id="JAASQV010000001">
    <property type="protein sequence ID" value="NIJ64489.1"/>
    <property type="molecule type" value="Genomic_DNA"/>
</dbReference>
<evidence type="ECO:0000313" key="2">
    <source>
        <dbReference type="EMBL" id="NIJ64489.1"/>
    </source>
</evidence>
<organism evidence="2 3">
    <name type="scientific">Sphingomonas leidyi</name>
    <dbReference type="NCBI Taxonomy" id="68569"/>
    <lineage>
        <taxon>Bacteria</taxon>
        <taxon>Pseudomonadati</taxon>
        <taxon>Pseudomonadota</taxon>
        <taxon>Alphaproteobacteria</taxon>
        <taxon>Sphingomonadales</taxon>
        <taxon>Sphingomonadaceae</taxon>
        <taxon>Sphingomonas</taxon>
    </lineage>
</organism>
<feature type="transmembrane region" description="Helical" evidence="1">
    <location>
        <begin position="130"/>
        <end position="150"/>
    </location>
</feature>